<accession>A0A160VBD9</accession>
<dbReference type="AlphaFoldDB" id="A0A160VBD9"/>
<sequence>MAKINTGSKILIVDDESESAILRAVRRRLDEEGWETSVVQPESGYSVGEEFESATLWSIEQDLPDAVLLDVRFGEHRDDQFRGLGILGEVVERWPKLPILMFTQYAQGPDRETAVRGSLKWNSPVDFIDKLASPDEVVLRLRRLIGTAPESIPIGPQILVDVSSQLVYIGSGDNREPALDIQGMKFEIFCELATSWYRSPGELVAFARLERYSEGEDPRASLRVRIREIKDAIGKAMNTRFGPSELILNVRDQGYRLVPPKP</sequence>
<dbReference type="InterPro" id="IPR001789">
    <property type="entry name" value="Sig_transdc_resp-reg_receiver"/>
</dbReference>
<organism evidence="2">
    <name type="scientific">hydrothermal vent metagenome</name>
    <dbReference type="NCBI Taxonomy" id="652676"/>
    <lineage>
        <taxon>unclassified sequences</taxon>
        <taxon>metagenomes</taxon>
        <taxon>ecological metagenomes</taxon>
    </lineage>
</organism>
<dbReference type="Gene3D" id="3.40.50.2300">
    <property type="match status" value="1"/>
</dbReference>
<dbReference type="PROSITE" id="PS50110">
    <property type="entry name" value="RESPONSE_REGULATORY"/>
    <property type="match status" value="1"/>
</dbReference>
<dbReference type="EMBL" id="FAXA01000429">
    <property type="protein sequence ID" value="CUV03479.1"/>
    <property type="molecule type" value="Genomic_DNA"/>
</dbReference>
<evidence type="ECO:0000313" key="2">
    <source>
        <dbReference type="EMBL" id="CUV03479.1"/>
    </source>
</evidence>
<reference evidence="2" key="1">
    <citation type="submission" date="2015-10" db="EMBL/GenBank/DDBJ databases">
        <authorList>
            <person name="Gilbert D.G."/>
        </authorList>
    </citation>
    <scope>NUCLEOTIDE SEQUENCE</scope>
</reference>
<gene>
    <name evidence="2" type="ORF">MGWOODY_Clf2516</name>
</gene>
<dbReference type="SUPFAM" id="SSF52172">
    <property type="entry name" value="CheY-like"/>
    <property type="match status" value="1"/>
</dbReference>
<evidence type="ECO:0000259" key="1">
    <source>
        <dbReference type="PROSITE" id="PS50110"/>
    </source>
</evidence>
<name>A0A160VBD9_9ZZZZ</name>
<dbReference type="GO" id="GO:0000160">
    <property type="term" value="P:phosphorelay signal transduction system"/>
    <property type="evidence" value="ECO:0007669"/>
    <property type="project" value="InterPro"/>
</dbReference>
<protein>
    <recommendedName>
        <fullName evidence="1">Response regulatory domain-containing protein</fullName>
    </recommendedName>
</protein>
<proteinExistence type="predicted"/>
<dbReference type="SMART" id="SM00448">
    <property type="entry name" value="REC"/>
    <property type="match status" value="1"/>
</dbReference>
<dbReference type="InterPro" id="IPR011006">
    <property type="entry name" value="CheY-like_superfamily"/>
</dbReference>
<feature type="domain" description="Response regulatory" evidence="1">
    <location>
        <begin position="11"/>
        <end position="145"/>
    </location>
</feature>